<name>A0A5P0ZVF5_9LACO</name>
<dbReference type="Proteomes" id="UP000371423">
    <property type="component" value="Unassembled WGS sequence"/>
</dbReference>
<dbReference type="AlphaFoldDB" id="A0A5P0ZVF5"/>
<evidence type="ECO:0000313" key="2">
    <source>
        <dbReference type="Proteomes" id="UP000371423"/>
    </source>
</evidence>
<dbReference type="RefSeq" id="WP_153522044.1">
    <property type="nucleotide sequence ID" value="NZ_VDFO01000010.1"/>
</dbReference>
<keyword evidence="2" id="KW-1185">Reference proteome</keyword>
<proteinExistence type="predicted"/>
<evidence type="ECO:0000313" key="1">
    <source>
        <dbReference type="EMBL" id="MQS97009.1"/>
    </source>
</evidence>
<gene>
    <name evidence="1" type="ORF">FHL05_03795</name>
</gene>
<dbReference type="EMBL" id="VDFO01000010">
    <property type="protein sequence ID" value="MQS97009.1"/>
    <property type="molecule type" value="Genomic_DNA"/>
</dbReference>
<comment type="caution">
    <text evidence="1">The sequence shown here is derived from an EMBL/GenBank/DDBJ whole genome shotgun (WGS) entry which is preliminary data.</text>
</comment>
<dbReference type="OrthoDB" id="2303045at2"/>
<protein>
    <submittedName>
        <fullName evidence="1">Uncharacterized protein</fullName>
    </submittedName>
</protein>
<accession>A0A5P0ZVF5</accession>
<organism evidence="1 2">
    <name type="scientific">Companilactobacillus halodurans</name>
    <dbReference type="NCBI Taxonomy" id="2584183"/>
    <lineage>
        <taxon>Bacteria</taxon>
        <taxon>Bacillati</taxon>
        <taxon>Bacillota</taxon>
        <taxon>Bacilli</taxon>
        <taxon>Lactobacillales</taxon>
        <taxon>Lactobacillaceae</taxon>
        <taxon>Companilactobacillus</taxon>
    </lineage>
</organism>
<sequence>MTNIIYPPLVEDAYKFTRKQGFNLSKAELYKKLIEANFIDKQGNATQWAIDQGFVEGGLNNGRS</sequence>
<reference evidence="1 2" key="1">
    <citation type="journal article" date="2019" name="Syst. Appl. Microbiol.">
        <title>Polyphasic characterization of two novel Lactobacillus spp. isolated from blown salami packages: Description of Lactobacillus halodurans sp. nov. and Lactobacillus salsicarnum sp. nov.</title>
        <authorList>
            <person name="Schuster J.A."/>
            <person name="Klingl A."/>
            <person name="Vogel R.F."/>
            <person name="Ehrmann M.A."/>
        </authorList>
    </citation>
    <scope>NUCLEOTIDE SEQUENCE [LARGE SCALE GENOMIC DNA]</scope>
    <source>
        <strain evidence="1 2">TMW 1.1920</strain>
    </source>
</reference>